<keyword evidence="1" id="KW-0732">Signal</keyword>
<dbReference type="Pfam" id="PF16036">
    <property type="entry name" value="Chalcone_3"/>
    <property type="match status" value="1"/>
</dbReference>
<evidence type="ECO:0000313" key="3">
    <source>
        <dbReference type="EMBL" id="RUO36590.1"/>
    </source>
</evidence>
<dbReference type="Proteomes" id="UP000288405">
    <property type="component" value="Unassembled WGS sequence"/>
</dbReference>
<reference evidence="3 4" key="1">
    <citation type="journal article" date="2011" name="Front. Microbiol.">
        <title>Genomic signatures of strain selection and enhancement in Bacillus atrophaeus var. globigii, a historical biowarfare simulant.</title>
        <authorList>
            <person name="Gibbons H.S."/>
            <person name="Broomall S.M."/>
            <person name="McNew L.A."/>
            <person name="Daligault H."/>
            <person name="Chapman C."/>
            <person name="Bruce D."/>
            <person name="Karavis M."/>
            <person name="Krepps M."/>
            <person name="McGregor P.A."/>
            <person name="Hong C."/>
            <person name="Park K.H."/>
            <person name="Akmal A."/>
            <person name="Feldman A."/>
            <person name="Lin J.S."/>
            <person name="Chang W.E."/>
            <person name="Higgs B.W."/>
            <person name="Demirev P."/>
            <person name="Lindquist J."/>
            <person name="Liem A."/>
            <person name="Fochler E."/>
            <person name="Read T.D."/>
            <person name="Tapia R."/>
            <person name="Johnson S."/>
            <person name="Bishop-Lilly K.A."/>
            <person name="Detter C."/>
            <person name="Han C."/>
            <person name="Sozhamannan S."/>
            <person name="Rosenzweig C.N."/>
            <person name="Skowronski E.W."/>
        </authorList>
    </citation>
    <scope>NUCLEOTIDE SEQUENCE [LARGE SCALE GENOMIC DNA]</scope>
    <source>
        <strain evidence="3 4">GYP-17</strain>
    </source>
</reference>
<feature type="chain" id="PRO_5019209442" description="Chalcone isomerase domain-containing protein" evidence="1">
    <location>
        <begin position="26"/>
        <end position="186"/>
    </location>
</feature>
<name>A0A432WS45_9GAMM</name>
<dbReference type="InterPro" id="IPR016087">
    <property type="entry name" value="Chalcone_isomerase"/>
</dbReference>
<dbReference type="EMBL" id="PIPM01000001">
    <property type="protein sequence ID" value="RUO36590.1"/>
    <property type="molecule type" value="Genomic_DNA"/>
</dbReference>
<sequence length="186" mass="20919">MRPLKRISPFLVAGLLAFNVSVAHGSNASDACAESLTNGSGDTSLQEVGSTRLRVLLFRVYDAALYSPSGRYDDPEERLLRLNYLRNFSASQLVEQTRDEWERLGFDLDDQANAWLETLAQMWPDVERGQCLVAHARDEYGTSFYGSEGYLGTIESDTFSDQFLAIWLSENARYRSSRDELVGASR</sequence>
<dbReference type="OrthoDB" id="8527419at2"/>
<organism evidence="3 4">
    <name type="scientific">Aliidiomarina sanyensis</name>
    <dbReference type="NCBI Taxonomy" id="1249555"/>
    <lineage>
        <taxon>Bacteria</taxon>
        <taxon>Pseudomonadati</taxon>
        <taxon>Pseudomonadota</taxon>
        <taxon>Gammaproteobacteria</taxon>
        <taxon>Alteromonadales</taxon>
        <taxon>Idiomarinaceae</taxon>
        <taxon>Aliidiomarina</taxon>
    </lineage>
</organism>
<feature type="domain" description="Chalcone isomerase" evidence="2">
    <location>
        <begin position="44"/>
        <end position="182"/>
    </location>
</feature>
<evidence type="ECO:0000313" key="4">
    <source>
        <dbReference type="Proteomes" id="UP000288405"/>
    </source>
</evidence>
<dbReference type="AlphaFoldDB" id="A0A432WS45"/>
<feature type="signal peptide" evidence="1">
    <location>
        <begin position="1"/>
        <end position="25"/>
    </location>
</feature>
<evidence type="ECO:0000256" key="1">
    <source>
        <dbReference type="SAM" id="SignalP"/>
    </source>
</evidence>
<dbReference type="RefSeq" id="WP_126775904.1">
    <property type="nucleotide sequence ID" value="NZ_PIPM01000001.1"/>
</dbReference>
<accession>A0A432WS45</accession>
<proteinExistence type="predicted"/>
<keyword evidence="4" id="KW-1185">Reference proteome</keyword>
<comment type="caution">
    <text evidence="3">The sequence shown here is derived from an EMBL/GenBank/DDBJ whole genome shotgun (WGS) entry which is preliminary data.</text>
</comment>
<gene>
    <name evidence="3" type="ORF">CWE11_01905</name>
</gene>
<evidence type="ECO:0000259" key="2">
    <source>
        <dbReference type="Pfam" id="PF16036"/>
    </source>
</evidence>
<protein>
    <recommendedName>
        <fullName evidence="2">Chalcone isomerase domain-containing protein</fullName>
    </recommendedName>
</protein>